<dbReference type="RefSeq" id="WP_114832126.1">
    <property type="nucleotide sequence ID" value="NZ_QQTO01000027.1"/>
</dbReference>
<organism evidence="2 3">
    <name type="scientific">Bosea caraganae</name>
    <dbReference type="NCBI Taxonomy" id="2763117"/>
    <lineage>
        <taxon>Bacteria</taxon>
        <taxon>Pseudomonadati</taxon>
        <taxon>Pseudomonadota</taxon>
        <taxon>Alphaproteobacteria</taxon>
        <taxon>Hyphomicrobiales</taxon>
        <taxon>Boseaceae</taxon>
        <taxon>Bosea</taxon>
    </lineage>
</organism>
<dbReference type="InterPro" id="IPR013022">
    <property type="entry name" value="Xyl_isomerase-like_TIM-brl"/>
</dbReference>
<protein>
    <submittedName>
        <fullName evidence="2">Sugar phosphate isomerase/epimerase</fullName>
    </submittedName>
</protein>
<dbReference type="EMBL" id="QQTP01000020">
    <property type="protein sequence ID" value="RDJ20321.1"/>
    <property type="molecule type" value="Genomic_DNA"/>
</dbReference>
<dbReference type="OrthoDB" id="9801426at2"/>
<keyword evidence="3" id="KW-1185">Reference proteome</keyword>
<accession>A0A370KZ96</accession>
<dbReference type="Proteomes" id="UP000255207">
    <property type="component" value="Unassembled WGS sequence"/>
</dbReference>
<gene>
    <name evidence="2" type="ORF">DWE98_25515</name>
</gene>
<dbReference type="InterPro" id="IPR050312">
    <property type="entry name" value="IolE/XylAMocC-like"/>
</dbReference>
<dbReference type="PANTHER" id="PTHR12110">
    <property type="entry name" value="HYDROXYPYRUVATE ISOMERASE"/>
    <property type="match status" value="1"/>
</dbReference>
<sequence length="299" mass="32792">MRLLLHTMATPELDPVGALDLTRELGLDGLDLICQAGYRCAIAPDAPIEAARTIRTEADKRGLVIGALTPYEKRFNSSSDSERDEAVASLRHAIDLADALGARSVRVFGGAEVDHAEWVVAVERLADSIRRVAAYAAERGIGLNIENHDGTMADTALRTHEIWRRIGEANVGIVYDPANLIRDGKEGFPESLEIQADAIRLVHVKDYSFLQGHLRSGANEDSRRSVPVGEGDVPWDKILGALATQGYDGDVTFEYEMRWVPDQLPPTPVGVGRSCAFVRRLLSKNLSKPRLESPFFRPG</sequence>
<reference evidence="3" key="1">
    <citation type="submission" date="2018-07" db="EMBL/GenBank/DDBJ databases">
        <authorList>
            <person name="Safronova V.I."/>
            <person name="Chirak E.R."/>
            <person name="Sazanova A.L."/>
        </authorList>
    </citation>
    <scope>NUCLEOTIDE SEQUENCE [LARGE SCALE GENOMIC DNA]</scope>
    <source>
        <strain evidence="3">RCAM04685</strain>
    </source>
</reference>
<dbReference type="GO" id="GO:0016853">
    <property type="term" value="F:isomerase activity"/>
    <property type="evidence" value="ECO:0007669"/>
    <property type="project" value="UniProtKB-KW"/>
</dbReference>
<keyword evidence="2" id="KW-0413">Isomerase</keyword>
<dbReference type="Gene3D" id="3.20.20.150">
    <property type="entry name" value="Divalent-metal-dependent TIM barrel enzymes"/>
    <property type="match status" value="1"/>
</dbReference>
<feature type="domain" description="Xylose isomerase-like TIM barrel" evidence="1">
    <location>
        <begin position="19"/>
        <end position="279"/>
    </location>
</feature>
<evidence type="ECO:0000313" key="3">
    <source>
        <dbReference type="Proteomes" id="UP000255207"/>
    </source>
</evidence>
<proteinExistence type="predicted"/>
<dbReference type="SUPFAM" id="SSF51658">
    <property type="entry name" value="Xylose isomerase-like"/>
    <property type="match status" value="1"/>
</dbReference>
<evidence type="ECO:0000313" key="2">
    <source>
        <dbReference type="EMBL" id="RDJ20321.1"/>
    </source>
</evidence>
<comment type="caution">
    <text evidence="2">The sequence shown here is derived from an EMBL/GenBank/DDBJ whole genome shotgun (WGS) entry which is preliminary data.</text>
</comment>
<evidence type="ECO:0000259" key="1">
    <source>
        <dbReference type="Pfam" id="PF01261"/>
    </source>
</evidence>
<name>A0A370KZ96_9HYPH</name>
<dbReference type="InterPro" id="IPR036237">
    <property type="entry name" value="Xyl_isomerase-like_sf"/>
</dbReference>
<dbReference type="Pfam" id="PF01261">
    <property type="entry name" value="AP_endonuc_2"/>
    <property type="match status" value="1"/>
</dbReference>
<dbReference type="PANTHER" id="PTHR12110:SF53">
    <property type="entry name" value="BLR5974 PROTEIN"/>
    <property type="match status" value="1"/>
</dbReference>
<dbReference type="AlphaFoldDB" id="A0A370KZ96"/>